<evidence type="ECO:0000313" key="2">
    <source>
        <dbReference type="EMBL" id="MEQ2287175.1"/>
    </source>
</evidence>
<comment type="caution">
    <text evidence="2">The sequence shown here is derived from an EMBL/GenBank/DDBJ whole genome shotgun (WGS) entry which is preliminary data.</text>
</comment>
<reference evidence="2 3" key="1">
    <citation type="submission" date="2021-06" db="EMBL/GenBank/DDBJ databases">
        <authorList>
            <person name="Palmer J.M."/>
        </authorList>
    </citation>
    <scope>NUCLEOTIDE SEQUENCE [LARGE SCALE GENOMIC DNA]</scope>
    <source>
        <strain evidence="2 3">AS_MEX2019</strain>
        <tissue evidence="2">Muscle</tissue>
    </source>
</reference>
<gene>
    <name evidence="2" type="ORF">AMECASPLE_009736</name>
</gene>
<dbReference type="PANTHER" id="PTHR28601:SF1">
    <property type="entry name" value="COILED-COIL DOMAIN-CONTAINING PROTEIN 24"/>
    <property type="match status" value="1"/>
</dbReference>
<feature type="non-terminal residue" evidence="2">
    <location>
        <position position="1"/>
    </location>
</feature>
<dbReference type="Pfam" id="PF15669">
    <property type="entry name" value="CCDC24"/>
    <property type="match status" value="1"/>
</dbReference>
<proteinExistence type="predicted"/>
<feature type="region of interest" description="Disordered" evidence="1">
    <location>
        <begin position="232"/>
        <end position="287"/>
    </location>
</feature>
<organism evidence="2 3">
    <name type="scientific">Ameca splendens</name>
    <dbReference type="NCBI Taxonomy" id="208324"/>
    <lineage>
        <taxon>Eukaryota</taxon>
        <taxon>Metazoa</taxon>
        <taxon>Chordata</taxon>
        <taxon>Craniata</taxon>
        <taxon>Vertebrata</taxon>
        <taxon>Euteleostomi</taxon>
        <taxon>Actinopterygii</taxon>
        <taxon>Neopterygii</taxon>
        <taxon>Teleostei</taxon>
        <taxon>Neoteleostei</taxon>
        <taxon>Acanthomorphata</taxon>
        <taxon>Ovalentaria</taxon>
        <taxon>Atherinomorphae</taxon>
        <taxon>Cyprinodontiformes</taxon>
        <taxon>Goodeidae</taxon>
        <taxon>Ameca</taxon>
    </lineage>
</organism>
<feature type="compositionally biased region" description="Low complexity" evidence="1">
    <location>
        <begin position="258"/>
        <end position="272"/>
    </location>
</feature>
<name>A0ABV0Y0F1_9TELE</name>
<dbReference type="EMBL" id="JAHRIP010019361">
    <property type="protein sequence ID" value="MEQ2287175.1"/>
    <property type="molecule type" value="Genomic_DNA"/>
</dbReference>
<dbReference type="PANTHER" id="PTHR28601">
    <property type="entry name" value="COILED-COIL DOMAIN-CONTAINING PROTEIN 24"/>
    <property type="match status" value="1"/>
</dbReference>
<protein>
    <submittedName>
        <fullName evidence="2">Uncharacterized protein</fullName>
    </submittedName>
</protein>
<sequence length="455" mass="50426">AEMLHRMWQDSQCYGNHLETYVTGLKCFPLSDPPAVKELVKAEVKMLLETLKERACEGGRHGEELLLRYKPETLNYVFGPNEIGYQRSSNLKNADNFDSRPSSCSVMSQAEGEIEAVRDKLNVTEIDTVITRLRCVLLEEWEALTKMAKHLRESIKLKFVNQPDSKKPEPSLTELKELRAAIQTDLELLPSSVGASSSASVWSPKRSFRLPAELSSDTQLTPTPKSVFRLDLLKPRPPRHDPPTRISSVRTLGLHRLASASNRSINPSSSSRMDIDQKVTKDQEHSSFSAEPDCTGLLCRTFSRCHINSKRSTVYLENHPSTQHCVPHPSTDFDWSQHGERKISPHCSSRNINITPSPPPPLCQLCDLGGSSPAEHSVSANGKVKAEDRTNSSSNGRSTVLTILQKNKLKKRSGISLISGALDQGGSKKNNSRLEINNMATSELIPVTKVKTASA</sequence>
<feature type="compositionally biased region" description="Basic and acidic residues" evidence="1">
    <location>
        <begin position="273"/>
        <end position="285"/>
    </location>
</feature>
<keyword evidence="3" id="KW-1185">Reference proteome</keyword>
<dbReference type="InterPro" id="IPR031367">
    <property type="entry name" value="CCDC24"/>
</dbReference>
<feature type="region of interest" description="Disordered" evidence="1">
    <location>
        <begin position="374"/>
        <end position="396"/>
    </location>
</feature>
<evidence type="ECO:0000256" key="1">
    <source>
        <dbReference type="SAM" id="MobiDB-lite"/>
    </source>
</evidence>
<dbReference type="Proteomes" id="UP001469553">
    <property type="component" value="Unassembled WGS sequence"/>
</dbReference>
<feature type="compositionally biased region" description="Basic and acidic residues" evidence="1">
    <location>
        <begin position="232"/>
        <end position="243"/>
    </location>
</feature>
<accession>A0ABV0Y0F1</accession>
<evidence type="ECO:0000313" key="3">
    <source>
        <dbReference type="Proteomes" id="UP001469553"/>
    </source>
</evidence>